<proteinExistence type="predicted"/>
<evidence type="ECO:0000256" key="5">
    <source>
        <dbReference type="SAM" id="MobiDB-lite"/>
    </source>
</evidence>
<protein>
    <recommendedName>
        <fullName evidence="9">Nuclear rim protein 1</fullName>
    </recommendedName>
</protein>
<evidence type="ECO:0000256" key="3">
    <source>
        <dbReference type="ARBA" id="ARBA00022989"/>
    </source>
</evidence>
<keyword evidence="4 6" id="KW-0472">Membrane</keyword>
<feature type="region of interest" description="Disordered" evidence="5">
    <location>
        <begin position="1"/>
        <end position="62"/>
    </location>
</feature>
<dbReference type="Pfam" id="PF10332">
    <property type="entry name" value="DUF2418"/>
    <property type="match status" value="1"/>
</dbReference>
<evidence type="ECO:0000256" key="4">
    <source>
        <dbReference type="ARBA" id="ARBA00023136"/>
    </source>
</evidence>
<dbReference type="GO" id="GO:0012505">
    <property type="term" value="C:endomembrane system"/>
    <property type="evidence" value="ECO:0007669"/>
    <property type="project" value="UniProtKB-SubCell"/>
</dbReference>
<dbReference type="OrthoDB" id="3363151at2759"/>
<dbReference type="OMA" id="ERIQQWP"/>
<sequence length="398" mass="45206">MVRERIQRERPGRRESERASWSYANASPHVQRAVYGTPPAPFSTPRRPRTTTPVASSPLQRKGAYASPSVAPHVLGHVGADSQEDLDVSQKLTWQDWLEQWPSVLLAYAQGWWMDLQAFVHKPELGVPVGLFLHVLSLLAQLLLPGSSFSGGRRSAGALRHSSHLFASHKRYTSDASSVRAYTEHLSRMILSQRHAAQRWTSRMMSLALCAVALYNAYVLFSKHRTYRLWYRDAQDLVRNSHARLEAPPTAAAPRRTWKAWAKHMGLLIARQIPIVEWFVPAPVHESRPTEASERIYTLRVWDVYEAPLWLFTVYSPAHALWWSVAGSLGLHPAVTWLITGALLTLFSAQAYILASEYEALLKDRQLLQAEMLHEYDEKFVLPRAMPLVRDACTMTDE</sequence>
<feature type="transmembrane region" description="Helical" evidence="6">
    <location>
        <begin position="125"/>
        <end position="144"/>
    </location>
</feature>
<evidence type="ECO:0000313" key="8">
    <source>
        <dbReference type="Proteomes" id="UP000186303"/>
    </source>
</evidence>
<dbReference type="STRING" id="1230383.A0A1M8A6B9"/>
<evidence type="ECO:0000256" key="6">
    <source>
        <dbReference type="SAM" id="Phobius"/>
    </source>
</evidence>
<dbReference type="PANTHER" id="PTHR28293">
    <property type="entry name" value="NUCLEAR RIM PROTEIN 1"/>
    <property type="match status" value="1"/>
</dbReference>
<evidence type="ECO:0000313" key="7">
    <source>
        <dbReference type="EMBL" id="SHO78006.1"/>
    </source>
</evidence>
<accession>A0A1M8A6B9</accession>
<feature type="transmembrane region" description="Helical" evidence="6">
    <location>
        <begin position="334"/>
        <end position="355"/>
    </location>
</feature>
<organism evidence="7 8">
    <name type="scientific">Malassezia sympodialis (strain ATCC 42132)</name>
    <name type="common">Atopic eczema-associated yeast</name>
    <dbReference type="NCBI Taxonomy" id="1230383"/>
    <lineage>
        <taxon>Eukaryota</taxon>
        <taxon>Fungi</taxon>
        <taxon>Dikarya</taxon>
        <taxon>Basidiomycota</taxon>
        <taxon>Ustilaginomycotina</taxon>
        <taxon>Malasseziomycetes</taxon>
        <taxon>Malasseziales</taxon>
        <taxon>Malasseziaceae</taxon>
        <taxon>Malassezia</taxon>
    </lineage>
</organism>
<feature type="compositionally biased region" description="Basic and acidic residues" evidence="5">
    <location>
        <begin position="1"/>
        <end position="18"/>
    </location>
</feature>
<keyword evidence="8" id="KW-1185">Reference proteome</keyword>
<reference evidence="8" key="1">
    <citation type="journal article" date="2017" name="Nucleic Acids Res.">
        <title>Proteogenomics produces comprehensive and highly accurate protein-coding gene annotation in a complete genome assembly of Malassezia sympodialis.</title>
        <authorList>
            <person name="Zhu Y."/>
            <person name="Engstroem P.G."/>
            <person name="Tellgren-Roth C."/>
            <person name="Baudo C.D."/>
            <person name="Kennell J.C."/>
            <person name="Sun S."/>
            <person name="Billmyre R.B."/>
            <person name="Schroeder M.S."/>
            <person name="Andersson A."/>
            <person name="Holm T."/>
            <person name="Sigurgeirsson B."/>
            <person name="Wu G."/>
            <person name="Sankaranarayanan S.R."/>
            <person name="Siddharthan R."/>
            <person name="Sanyal K."/>
            <person name="Lundeberg J."/>
            <person name="Nystedt B."/>
            <person name="Boekhout T."/>
            <person name="Dawson T.L. Jr."/>
            <person name="Heitman J."/>
            <person name="Scheynius A."/>
            <person name="Lehtioe J."/>
        </authorList>
    </citation>
    <scope>NUCLEOTIDE SEQUENCE [LARGE SCALE GENOMIC DNA]</scope>
    <source>
        <strain evidence="8">ATCC 42132</strain>
    </source>
</reference>
<evidence type="ECO:0008006" key="9">
    <source>
        <dbReference type="Google" id="ProtNLM"/>
    </source>
</evidence>
<dbReference type="PANTHER" id="PTHR28293:SF1">
    <property type="entry name" value="NUCLEAR RIM PROTEIN 1"/>
    <property type="match status" value="1"/>
</dbReference>
<keyword evidence="2 6" id="KW-0812">Transmembrane</keyword>
<dbReference type="EMBL" id="LT671823">
    <property type="protein sequence ID" value="SHO78006.1"/>
    <property type="molecule type" value="Genomic_DNA"/>
</dbReference>
<dbReference type="GO" id="GO:0007096">
    <property type="term" value="P:regulation of exit from mitosis"/>
    <property type="evidence" value="ECO:0007669"/>
    <property type="project" value="TreeGrafter"/>
</dbReference>
<dbReference type="AlphaFoldDB" id="A0A1M8A6B9"/>
<evidence type="ECO:0000256" key="2">
    <source>
        <dbReference type="ARBA" id="ARBA00022692"/>
    </source>
</evidence>
<evidence type="ECO:0000256" key="1">
    <source>
        <dbReference type="ARBA" id="ARBA00004127"/>
    </source>
</evidence>
<feature type="transmembrane region" description="Helical" evidence="6">
    <location>
        <begin position="304"/>
        <end position="322"/>
    </location>
</feature>
<name>A0A1M8A6B9_MALS4</name>
<comment type="subcellular location">
    <subcellularLocation>
        <location evidence="1">Endomembrane system</location>
        <topology evidence="1">Multi-pass membrane protein</topology>
    </subcellularLocation>
</comment>
<dbReference type="Proteomes" id="UP000186303">
    <property type="component" value="Chromosome 3"/>
</dbReference>
<keyword evidence="3 6" id="KW-1133">Transmembrane helix</keyword>
<dbReference type="VEuPathDB" id="FungiDB:MSYG_2348"/>
<feature type="transmembrane region" description="Helical" evidence="6">
    <location>
        <begin position="204"/>
        <end position="221"/>
    </location>
</feature>
<gene>
    <name evidence="7" type="ORF">MSYG_2348</name>
</gene>
<dbReference type="InterPro" id="IPR018819">
    <property type="entry name" value="Nur1/Mug154"/>
</dbReference>
<dbReference type="GO" id="GO:0043007">
    <property type="term" value="P:maintenance of rDNA"/>
    <property type="evidence" value="ECO:0007669"/>
    <property type="project" value="TreeGrafter"/>
</dbReference>